<dbReference type="EMBL" id="DWZI01000038">
    <property type="protein sequence ID" value="HJA85982.1"/>
    <property type="molecule type" value="Genomic_DNA"/>
</dbReference>
<dbReference type="AlphaFoldDB" id="A0A9D2KV26"/>
<dbReference type="InterPro" id="IPR027417">
    <property type="entry name" value="P-loop_NTPase"/>
</dbReference>
<evidence type="ECO:0000259" key="1">
    <source>
        <dbReference type="Pfam" id="PF01656"/>
    </source>
</evidence>
<dbReference type="Pfam" id="PF01656">
    <property type="entry name" value="CbiA"/>
    <property type="match status" value="1"/>
</dbReference>
<reference evidence="2" key="2">
    <citation type="submission" date="2021-04" db="EMBL/GenBank/DDBJ databases">
        <authorList>
            <person name="Gilroy R."/>
        </authorList>
    </citation>
    <scope>NUCLEOTIDE SEQUENCE</scope>
    <source>
        <strain evidence="2">ChiHjej12B11-9795</strain>
    </source>
</reference>
<proteinExistence type="predicted"/>
<dbReference type="Proteomes" id="UP000823862">
    <property type="component" value="Unassembled WGS sequence"/>
</dbReference>
<reference evidence="2" key="1">
    <citation type="journal article" date="2021" name="PeerJ">
        <title>Extensive microbial diversity within the chicken gut microbiome revealed by metagenomics and culture.</title>
        <authorList>
            <person name="Gilroy R."/>
            <person name="Ravi A."/>
            <person name="Getino M."/>
            <person name="Pursley I."/>
            <person name="Horton D.L."/>
            <person name="Alikhan N.F."/>
            <person name="Baker D."/>
            <person name="Gharbi K."/>
            <person name="Hall N."/>
            <person name="Watson M."/>
            <person name="Adriaenssens E.M."/>
            <person name="Foster-Nyarko E."/>
            <person name="Jarju S."/>
            <person name="Secka A."/>
            <person name="Antonio M."/>
            <person name="Oren A."/>
            <person name="Chaudhuri R.R."/>
            <person name="La Ragione R."/>
            <person name="Hildebrand F."/>
            <person name="Pallen M.J."/>
        </authorList>
    </citation>
    <scope>NUCLEOTIDE SEQUENCE</scope>
    <source>
        <strain evidence="2">ChiHjej12B11-9795</strain>
    </source>
</reference>
<dbReference type="PANTHER" id="PTHR13696">
    <property type="entry name" value="P-LOOP CONTAINING NUCLEOSIDE TRIPHOSPHATE HYDROLASE"/>
    <property type="match status" value="1"/>
</dbReference>
<evidence type="ECO:0000313" key="2">
    <source>
        <dbReference type="EMBL" id="HJA85982.1"/>
    </source>
</evidence>
<evidence type="ECO:0000313" key="3">
    <source>
        <dbReference type="Proteomes" id="UP000823862"/>
    </source>
</evidence>
<feature type="domain" description="CobQ/CobB/MinD/ParA nucleotide binding" evidence="1">
    <location>
        <begin position="11"/>
        <end position="127"/>
    </location>
</feature>
<dbReference type="InterPro" id="IPR050678">
    <property type="entry name" value="DNA_Partitioning_ATPase"/>
</dbReference>
<organism evidence="2 3">
    <name type="scientific">Candidatus Bacteroides avicola</name>
    <dbReference type="NCBI Taxonomy" id="2838468"/>
    <lineage>
        <taxon>Bacteria</taxon>
        <taxon>Pseudomonadati</taxon>
        <taxon>Bacteroidota</taxon>
        <taxon>Bacteroidia</taxon>
        <taxon>Bacteroidales</taxon>
        <taxon>Bacteroidaceae</taxon>
        <taxon>Bacteroides</taxon>
    </lineage>
</organism>
<accession>A0A9D2KV26</accession>
<sequence length="231" mass="25979">MGQILPGITVAFENPKGGVGKSTLTALFAGYIQSMNEDGEGLAVAVVDIDDMQNTIGRLRENETSEDGDKENEYQVINISSSEFINQLDFLKDSFDIILVDFPGNLKQNGVIEALHFIDVIVIPFEPNNTDLSATLYFYNNIYKDILSARRKLGQKTTVRGAMNRVMPNVLEFKEIMANKSALPFELMDNYIKDSRVDYQRNLSTLSNAYHHPCDAFCEEVLELISNHIKN</sequence>
<protein>
    <submittedName>
        <fullName evidence="2">ParA family protein</fullName>
    </submittedName>
</protein>
<comment type="caution">
    <text evidence="2">The sequence shown here is derived from an EMBL/GenBank/DDBJ whole genome shotgun (WGS) entry which is preliminary data.</text>
</comment>
<gene>
    <name evidence="2" type="ORF">H9950_07320</name>
</gene>
<name>A0A9D2KV26_9BACE</name>
<dbReference type="InterPro" id="IPR002586">
    <property type="entry name" value="CobQ/CobB/MinD/ParA_Nub-bd_dom"/>
</dbReference>
<dbReference type="CDD" id="cd02042">
    <property type="entry name" value="ParAB_family"/>
    <property type="match status" value="1"/>
</dbReference>
<dbReference type="SUPFAM" id="SSF52540">
    <property type="entry name" value="P-loop containing nucleoside triphosphate hydrolases"/>
    <property type="match status" value="1"/>
</dbReference>
<dbReference type="Gene3D" id="3.40.50.300">
    <property type="entry name" value="P-loop containing nucleotide triphosphate hydrolases"/>
    <property type="match status" value="1"/>
</dbReference>
<dbReference type="PANTHER" id="PTHR13696:SF52">
    <property type="entry name" value="PARA FAMILY PROTEIN CT_582"/>
    <property type="match status" value="1"/>
</dbReference>